<dbReference type="PROSITE" id="PS50293">
    <property type="entry name" value="TPR_REGION"/>
    <property type="match status" value="1"/>
</dbReference>
<dbReference type="Gene3D" id="2.30.30.40">
    <property type="entry name" value="SH3 Domains"/>
    <property type="match status" value="1"/>
</dbReference>
<dbReference type="EMBL" id="BLAB01000001">
    <property type="protein sequence ID" value="GER93949.1"/>
    <property type="molecule type" value="Genomic_DNA"/>
</dbReference>
<accession>A0A5J4L736</accession>
<sequence>MAEYTINQIIPQKIRYIEGKHEQIIKAVYTLTEVKEAKSIGEGVFAKIADGKFIIVRFKVHNKSNNAIPSDILTDLVIIDNKKRRWNQSIGATGSIRLGTESFGRMEIGADKKIEDVIVFDVYEDVRDYVILLPGGAKVSPIVQKKVAEEDKHLKVEKSSVEKKEKAAEDKIKREPKKKLITEKVDDTTKKSKPTKTIIVNVNTANLRHKPSLDSSAAMLVNKGSVFEVLGELKDSSGRKWYKVRKNGKHYWVIEKVVRVKGNGAVEKSTEKSLQDMLDEANAFYREGRCEDFINANEKAIEIASRENNLYVQGRLHYNVAECYTRLNKYDDAQRHIERAIVIGSNIKDSELEILALIDKSKILIAKGDKKGSVEIFKAVSGRADKEIFMNLEVKDYIKAMVSMQMADILLDMGDENKAKERLEYALMINHDFKQEENIVGAMKLSGHLLYKEISNINNMLDDAWALYEKGDYKGMEGIARVVVENAKKLGYKRGIFGGNYYIAMSLINMDEYDKAIDYALIAQELSEKGNDETRLGMVYNLIGNIFKQKKSYEKALYYYNKYFDSTRKTGNKEGEAVALSNIGNVLMDKGEYKEALKYYEDSLKVSLEIGRVKHIIAQAYLSIGRVLKKLGDYKNAEKSIAIAINIFKGLGNEGGEIIGLWEMADNYSLQLEYSMAIKLLEENLGRAERFGMRNNFIDDIITNSEKNKDYLRVEKYKNMKTN</sequence>
<proteinExistence type="predicted"/>
<gene>
    <name evidence="3" type="ORF">A45J_1707</name>
</gene>
<dbReference type="PROSITE" id="PS50005">
    <property type="entry name" value="TPR"/>
    <property type="match status" value="1"/>
</dbReference>
<feature type="domain" description="SH3b" evidence="2">
    <location>
        <begin position="193"/>
        <end position="262"/>
    </location>
</feature>
<dbReference type="SMART" id="SM00287">
    <property type="entry name" value="SH3b"/>
    <property type="match status" value="1"/>
</dbReference>
<protein>
    <recommendedName>
        <fullName evidence="2">SH3b domain-containing protein</fullName>
    </recommendedName>
</protein>
<dbReference type="InterPro" id="IPR029050">
    <property type="entry name" value="Immunoprotect_excell_Ig-like"/>
</dbReference>
<dbReference type="InterPro" id="IPR019734">
    <property type="entry name" value="TPR_rpt"/>
</dbReference>
<name>A0A5J4L736_9ZZZZ</name>
<dbReference type="Gene3D" id="1.25.40.10">
    <property type="entry name" value="Tetratricopeptide repeat domain"/>
    <property type="match status" value="3"/>
</dbReference>
<evidence type="ECO:0000256" key="1">
    <source>
        <dbReference type="ARBA" id="ARBA00022729"/>
    </source>
</evidence>
<dbReference type="PANTHER" id="PTHR10098:SF108">
    <property type="entry name" value="TETRATRICOPEPTIDE REPEAT PROTEIN 28"/>
    <property type="match status" value="1"/>
</dbReference>
<organism evidence="3">
    <name type="scientific">hot springs metagenome</name>
    <dbReference type="NCBI Taxonomy" id="433727"/>
    <lineage>
        <taxon>unclassified sequences</taxon>
        <taxon>metagenomes</taxon>
        <taxon>ecological metagenomes</taxon>
    </lineage>
</organism>
<dbReference type="InterPro" id="IPR011990">
    <property type="entry name" value="TPR-like_helical_dom_sf"/>
</dbReference>
<dbReference type="PROSITE" id="PS51781">
    <property type="entry name" value="SH3B"/>
    <property type="match status" value="1"/>
</dbReference>
<dbReference type="SMART" id="SM00028">
    <property type="entry name" value="TPR"/>
    <property type="match status" value="6"/>
</dbReference>
<dbReference type="PANTHER" id="PTHR10098">
    <property type="entry name" value="RAPSYN-RELATED"/>
    <property type="match status" value="1"/>
</dbReference>
<dbReference type="Pfam" id="PF08239">
    <property type="entry name" value="SH3_3"/>
    <property type="match status" value="1"/>
</dbReference>
<dbReference type="InterPro" id="IPR003646">
    <property type="entry name" value="SH3-like_bac-type"/>
</dbReference>
<dbReference type="AlphaFoldDB" id="A0A5J4L736"/>
<dbReference type="Pfam" id="PF13424">
    <property type="entry name" value="TPR_12"/>
    <property type="match status" value="1"/>
</dbReference>
<evidence type="ECO:0000313" key="3">
    <source>
        <dbReference type="EMBL" id="GER93949.1"/>
    </source>
</evidence>
<comment type="caution">
    <text evidence="3">The sequence shown here is derived from an EMBL/GenBank/DDBJ whole genome shotgun (WGS) entry which is preliminary data.</text>
</comment>
<reference evidence="3" key="1">
    <citation type="submission" date="2019-10" db="EMBL/GenBank/DDBJ databases">
        <title>Metagenomic sequencing of thiosulfate-disproportionating enrichment culture.</title>
        <authorList>
            <person name="Umezawa K."/>
            <person name="Kojima H."/>
            <person name="Fukui M."/>
        </authorList>
    </citation>
    <scope>NUCLEOTIDE SEQUENCE</scope>
    <source>
        <strain evidence="3">45J</strain>
    </source>
</reference>
<dbReference type="Gene3D" id="2.60.40.1240">
    <property type="match status" value="1"/>
</dbReference>
<dbReference type="SUPFAM" id="SSF48452">
    <property type="entry name" value="TPR-like"/>
    <property type="match status" value="2"/>
</dbReference>
<keyword evidence="1" id="KW-0732">Signal</keyword>
<evidence type="ECO:0000259" key="2">
    <source>
        <dbReference type="PROSITE" id="PS51781"/>
    </source>
</evidence>